<evidence type="ECO:0000313" key="3">
    <source>
        <dbReference type="Proteomes" id="UP001144397"/>
    </source>
</evidence>
<reference evidence="2 4" key="2">
    <citation type="submission" date="2023-07" db="EMBL/GenBank/DDBJ databases">
        <title>Genomic Encyclopedia of Type Strains, Phase IV (KMG-IV): sequencing the most valuable type-strain genomes for metagenomic binning, comparative biology and taxonomic classification.</title>
        <authorList>
            <person name="Goeker M."/>
        </authorList>
    </citation>
    <scope>NUCLEOTIDE SEQUENCE [LARGE SCALE GENOMIC DNA]</scope>
    <source>
        <strain evidence="2 4">DSM 338</strain>
    </source>
</reference>
<keyword evidence="4" id="KW-1185">Reference proteome</keyword>
<sequence length="46" mass="4867">MARRFLSARAQALRTSELILLATLAAFVLVAAIQMVVLVAGDVAKP</sequence>
<dbReference type="EMBL" id="JAVDPY010000007">
    <property type="protein sequence ID" value="MDR6335392.1"/>
    <property type="molecule type" value="Genomic_DNA"/>
</dbReference>
<comment type="caution">
    <text evidence="1">The sequence shown here is derived from an EMBL/GenBank/DDBJ whole genome shotgun (WGS) entry which is preliminary data.</text>
</comment>
<evidence type="ECO:0000313" key="2">
    <source>
        <dbReference type="EMBL" id="MDR6335392.1"/>
    </source>
</evidence>
<dbReference type="AlphaFoldDB" id="A0A9W6CPC7"/>
<reference evidence="1" key="1">
    <citation type="submission" date="2022-12" db="EMBL/GenBank/DDBJ databases">
        <title>Reference genome sequencing for broad-spectrum identification of bacterial and archaeal isolates by mass spectrometry.</title>
        <authorList>
            <person name="Sekiguchi Y."/>
            <person name="Tourlousse D.M."/>
        </authorList>
    </citation>
    <scope>NUCLEOTIDE SEQUENCE</scope>
    <source>
        <strain evidence="1">301</strain>
    </source>
</reference>
<proteinExistence type="predicted"/>
<accession>A0A9W6CPC7</accession>
<name>A0A9W6CPC7_XANFL</name>
<dbReference type="RefSeq" id="WP_229643309.1">
    <property type="nucleotide sequence ID" value="NZ_BSDO01000006.1"/>
</dbReference>
<evidence type="ECO:0000313" key="1">
    <source>
        <dbReference type="EMBL" id="GLI24055.1"/>
    </source>
</evidence>
<gene>
    <name evidence="2" type="ORF">GGQ86_003887</name>
    <name evidence="1" type="ORF">XFLAVUS301_37290</name>
</gene>
<organism evidence="1 3">
    <name type="scientific">Xanthobacter flavus</name>
    <dbReference type="NCBI Taxonomy" id="281"/>
    <lineage>
        <taxon>Bacteria</taxon>
        <taxon>Pseudomonadati</taxon>
        <taxon>Pseudomonadota</taxon>
        <taxon>Alphaproteobacteria</taxon>
        <taxon>Hyphomicrobiales</taxon>
        <taxon>Xanthobacteraceae</taxon>
        <taxon>Xanthobacter</taxon>
    </lineage>
</organism>
<dbReference type="Proteomes" id="UP001245370">
    <property type="component" value="Unassembled WGS sequence"/>
</dbReference>
<dbReference type="EMBL" id="BSDO01000006">
    <property type="protein sequence ID" value="GLI24055.1"/>
    <property type="molecule type" value="Genomic_DNA"/>
</dbReference>
<dbReference type="GeneID" id="95764507"/>
<dbReference type="Proteomes" id="UP001144397">
    <property type="component" value="Unassembled WGS sequence"/>
</dbReference>
<protein>
    <submittedName>
        <fullName evidence="1">Uncharacterized protein</fullName>
    </submittedName>
</protein>
<evidence type="ECO:0000313" key="4">
    <source>
        <dbReference type="Proteomes" id="UP001245370"/>
    </source>
</evidence>